<evidence type="ECO:0000313" key="1">
    <source>
        <dbReference type="EMBL" id="OOZ37548.1"/>
    </source>
</evidence>
<comment type="caution">
    <text evidence="1">The sequence shown here is derived from an EMBL/GenBank/DDBJ whole genome shotgun (WGS) entry which is preliminary data.</text>
</comment>
<dbReference type="EMBL" id="MPRJ01000007">
    <property type="protein sequence ID" value="OOZ37548.1"/>
    <property type="molecule type" value="Genomic_DNA"/>
</dbReference>
<gene>
    <name evidence="1" type="ORF">BOW51_01680</name>
</gene>
<evidence type="ECO:0000313" key="2">
    <source>
        <dbReference type="Proteomes" id="UP000190896"/>
    </source>
</evidence>
<reference evidence="1 2" key="1">
    <citation type="submission" date="2016-11" db="EMBL/GenBank/DDBJ databases">
        <title>Mixed transmission modes and dynamic genome evolution in an obligate animal-bacterial symbiosis.</title>
        <authorList>
            <person name="Russell S.L."/>
            <person name="Corbett-Detig R.B."/>
            <person name="Cavanaugh C.M."/>
        </authorList>
    </citation>
    <scope>NUCLEOTIDE SEQUENCE [LARGE SCALE GENOMIC DNA]</scope>
    <source>
        <strain evidence="1">Se-Cadez</strain>
    </source>
</reference>
<organism evidence="1 2">
    <name type="scientific">Solemya velesiana gill symbiont</name>
    <dbReference type="NCBI Taxonomy" id="1918948"/>
    <lineage>
        <taxon>Bacteria</taxon>
        <taxon>Pseudomonadati</taxon>
        <taxon>Pseudomonadota</taxon>
        <taxon>Gammaproteobacteria</taxon>
        <taxon>sulfur-oxidizing symbionts</taxon>
    </lineage>
</organism>
<dbReference type="Proteomes" id="UP000190896">
    <property type="component" value="Unassembled WGS sequence"/>
</dbReference>
<proteinExistence type="predicted"/>
<keyword evidence="2" id="KW-1185">Reference proteome</keyword>
<accession>A0A1T2KXG4</accession>
<dbReference type="AlphaFoldDB" id="A0A1T2KXG4"/>
<sequence length="136" mass="15795">MMCLVQAVSFDFEIQFADYFNIRMNEYGPMIQLICLDTGNRFYGMGSVKPVVEIEQVKSELFVTMHNGGVDIIKSGSIYDAGICLYRFSCRWFRPRLSDTYETGMRMADFNKQIDRNSPEFENPLYETGPRCLVKH</sequence>
<name>A0A1T2KXG4_9GAMM</name>
<protein>
    <submittedName>
        <fullName evidence="1">Uncharacterized protein</fullName>
    </submittedName>
</protein>